<dbReference type="InterPro" id="IPR019223">
    <property type="entry name" value="DUF2147"/>
</dbReference>
<dbReference type="PANTHER" id="PTHR36919">
    <property type="entry name" value="BLR1215 PROTEIN"/>
    <property type="match status" value="1"/>
</dbReference>
<dbReference type="EMBL" id="OUUY01000086">
    <property type="protein sequence ID" value="SPQ01019.1"/>
    <property type="molecule type" value="Genomic_DNA"/>
</dbReference>
<feature type="domain" description="DUF2147" evidence="3">
    <location>
        <begin position="42"/>
        <end position="165"/>
    </location>
</feature>
<organism evidence="4 5">
    <name type="scientific">Candidatus Sulfobium mesophilum</name>
    <dbReference type="NCBI Taxonomy" id="2016548"/>
    <lineage>
        <taxon>Bacteria</taxon>
        <taxon>Pseudomonadati</taxon>
        <taxon>Nitrospirota</taxon>
        <taxon>Nitrospiria</taxon>
        <taxon>Nitrospirales</taxon>
        <taxon>Nitrospiraceae</taxon>
        <taxon>Candidatus Sulfobium</taxon>
    </lineage>
</organism>
<evidence type="ECO:0000259" key="3">
    <source>
        <dbReference type="Pfam" id="PF09917"/>
    </source>
</evidence>
<gene>
    <name evidence="4" type="ORF">NBG4_40059</name>
</gene>
<reference evidence="5" key="1">
    <citation type="submission" date="2018-03" db="EMBL/GenBank/DDBJ databases">
        <authorList>
            <person name="Zecchin S."/>
        </authorList>
    </citation>
    <scope>NUCLEOTIDE SEQUENCE [LARGE SCALE GENOMIC DNA]</scope>
</reference>
<keyword evidence="2" id="KW-0732">Signal</keyword>
<dbReference type="Pfam" id="PF09917">
    <property type="entry name" value="DUF2147"/>
    <property type="match status" value="1"/>
</dbReference>
<feature type="signal peptide" evidence="2">
    <location>
        <begin position="1"/>
        <end position="33"/>
    </location>
</feature>
<dbReference type="AlphaFoldDB" id="A0A2U3QI18"/>
<accession>A0A2U3QI18</accession>
<keyword evidence="5" id="KW-1185">Reference proteome</keyword>
<evidence type="ECO:0000256" key="1">
    <source>
        <dbReference type="SAM" id="MobiDB-lite"/>
    </source>
</evidence>
<dbReference type="Proteomes" id="UP000245125">
    <property type="component" value="Unassembled WGS sequence"/>
</dbReference>
<dbReference type="OrthoDB" id="9814399at2"/>
<evidence type="ECO:0000256" key="2">
    <source>
        <dbReference type="SAM" id="SignalP"/>
    </source>
</evidence>
<evidence type="ECO:0000313" key="5">
    <source>
        <dbReference type="Proteomes" id="UP000245125"/>
    </source>
</evidence>
<feature type="compositionally biased region" description="Basic and acidic residues" evidence="1">
    <location>
        <begin position="76"/>
        <end position="90"/>
    </location>
</feature>
<feature type="region of interest" description="Disordered" evidence="1">
    <location>
        <begin position="74"/>
        <end position="97"/>
    </location>
</feature>
<name>A0A2U3QI18_9BACT</name>
<evidence type="ECO:0000313" key="4">
    <source>
        <dbReference type="EMBL" id="SPQ01019.1"/>
    </source>
</evidence>
<sequence length="168" mass="19095">MFLQIAVKKGRGILKRIPPIVILSFVASFTAWSAQNGDDIIGRWYNEEHDGLIEVFKCGNKYCGRVVWSKNPNYPQEDKGGRAGEPRVDDNNPDPNLRNRPIIGLQIMTGFVYSAEDQQWKQGKVYDPKNGKTYSGYITLVSPDKMSLRGYVLIPLFGRSATWTRQPR</sequence>
<protein>
    <recommendedName>
        <fullName evidence="3">DUF2147 domain-containing protein</fullName>
    </recommendedName>
</protein>
<dbReference type="Gene3D" id="2.40.128.520">
    <property type="match status" value="1"/>
</dbReference>
<feature type="chain" id="PRO_5015414550" description="DUF2147 domain-containing protein" evidence="2">
    <location>
        <begin position="34"/>
        <end position="168"/>
    </location>
</feature>
<proteinExistence type="predicted"/>
<dbReference type="PANTHER" id="PTHR36919:SF2">
    <property type="entry name" value="BLL6627 PROTEIN"/>
    <property type="match status" value="1"/>
</dbReference>